<gene>
    <name evidence="1" type="ORF">A2V54_00350</name>
</gene>
<name>A0A1F4UHR2_UNCKA</name>
<reference evidence="1 2" key="1">
    <citation type="journal article" date="2016" name="Nat. Commun.">
        <title>Thousands of microbial genomes shed light on interconnected biogeochemical processes in an aquifer system.</title>
        <authorList>
            <person name="Anantharaman K."/>
            <person name="Brown C.T."/>
            <person name="Hug L.A."/>
            <person name="Sharon I."/>
            <person name="Castelle C.J."/>
            <person name="Probst A.J."/>
            <person name="Thomas B.C."/>
            <person name="Singh A."/>
            <person name="Wilkins M.J."/>
            <person name="Karaoz U."/>
            <person name="Brodie E.L."/>
            <person name="Williams K.H."/>
            <person name="Hubbard S.S."/>
            <person name="Banfield J.F."/>
        </authorList>
    </citation>
    <scope>NUCLEOTIDE SEQUENCE [LARGE SCALE GENOMIC DNA]</scope>
</reference>
<dbReference type="Proteomes" id="UP000176583">
    <property type="component" value="Unassembled WGS sequence"/>
</dbReference>
<dbReference type="AlphaFoldDB" id="A0A1F4UHR2"/>
<accession>A0A1F4UHR2</accession>
<proteinExistence type="predicted"/>
<evidence type="ECO:0000313" key="1">
    <source>
        <dbReference type="EMBL" id="OGC44457.1"/>
    </source>
</evidence>
<evidence type="ECO:0000313" key="2">
    <source>
        <dbReference type="Proteomes" id="UP000176583"/>
    </source>
</evidence>
<comment type="caution">
    <text evidence="1">The sequence shown here is derived from an EMBL/GenBank/DDBJ whole genome shotgun (WGS) entry which is preliminary data.</text>
</comment>
<sequence>MSTLDITPALAARLALCRQGDHIDVVTLVGIHSIADNETVKWCRDCGSVIFTVLEGPPKPDLKPKTFTRLFD</sequence>
<dbReference type="EMBL" id="MEUW01000020">
    <property type="protein sequence ID" value="OGC44457.1"/>
    <property type="molecule type" value="Genomic_DNA"/>
</dbReference>
<dbReference type="STRING" id="1802613.A2V54_00350"/>
<organism evidence="1 2">
    <name type="scientific">candidate division WWE3 bacterium RBG_19FT_COMBO_53_11</name>
    <dbReference type="NCBI Taxonomy" id="1802613"/>
    <lineage>
        <taxon>Bacteria</taxon>
        <taxon>Katanobacteria</taxon>
    </lineage>
</organism>
<protein>
    <submittedName>
        <fullName evidence="1">Uncharacterized protein</fullName>
    </submittedName>
</protein>